<dbReference type="PANTHER" id="PTHR30417">
    <property type="entry name" value="N-ACETYLMURAMOYL-L-ALANINE AMIDASE AMID"/>
    <property type="match status" value="1"/>
</dbReference>
<dbReference type="Proteomes" id="UP000242869">
    <property type="component" value="Unassembled WGS sequence"/>
</dbReference>
<evidence type="ECO:0000256" key="6">
    <source>
        <dbReference type="ARBA" id="ARBA00022490"/>
    </source>
</evidence>
<keyword evidence="7" id="KW-0479">Metal-binding</keyword>
<comment type="catalytic activity">
    <reaction evidence="1">
        <text>Hydrolyzes the link between N-acetylmuramoyl residues and L-amino acid residues in certain cell-wall glycopeptides.</text>
        <dbReference type="EC" id="3.5.1.28"/>
    </reaction>
</comment>
<dbReference type="GO" id="GO:0071555">
    <property type="term" value="P:cell wall organization"/>
    <property type="evidence" value="ECO:0007669"/>
    <property type="project" value="UniProtKB-KW"/>
</dbReference>
<dbReference type="AlphaFoldDB" id="A0A1I5DHV9"/>
<dbReference type="OrthoDB" id="9794842at2"/>
<dbReference type="Pfam" id="PF01510">
    <property type="entry name" value="Amidase_2"/>
    <property type="match status" value="1"/>
</dbReference>
<dbReference type="EMBL" id="FOVE01000025">
    <property type="protein sequence ID" value="SFN98793.1"/>
    <property type="molecule type" value="Genomic_DNA"/>
</dbReference>
<dbReference type="SMART" id="SM00644">
    <property type="entry name" value="Ami_2"/>
    <property type="match status" value="1"/>
</dbReference>
<evidence type="ECO:0000256" key="8">
    <source>
        <dbReference type="ARBA" id="ARBA00022801"/>
    </source>
</evidence>
<dbReference type="STRING" id="83765.SAMN05660284_02664"/>
<evidence type="ECO:0000256" key="10">
    <source>
        <dbReference type="ARBA" id="ARBA00023316"/>
    </source>
</evidence>
<comment type="similarity">
    <text evidence="4">Belongs to the N-acetylmuramoyl-L-alanine amidase 2 family.</text>
</comment>
<keyword evidence="15" id="KW-1185">Reference proteome</keyword>
<dbReference type="SUPFAM" id="SSF55846">
    <property type="entry name" value="N-acetylmuramoyl-L-alanine amidase-like"/>
    <property type="match status" value="1"/>
</dbReference>
<dbReference type="GO" id="GO:0009253">
    <property type="term" value="P:peptidoglycan catabolic process"/>
    <property type="evidence" value="ECO:0007669"/>
    <property type="project" value="InterPro"/>
</dbReference>
<sequence>MTPACIVATDGWCTTARRVPSPNHDARPQGTAIDMAVLHNISLPPGEFGGDDIERLFTNTLDCASHPFYAGLANLRVAAHFLIRRDGELVQFVSCNERAWHAGVSRWLGRERCNDFSIGIEIEGSDYVPFNEAQYATLAALLPALRQAYPIRHLVGHNDIAPLRKTDPGPFFDWQRVRLF</sequence>
<comment type="subcellular location">
    <subcellularLocation>
        <location evidence="3">Cytoplasm</location>
    </subcellularLocation>
</comment>
<organism evidence="14 15">
    <name type="scientific">Formivibrio citricus</name>
    <dbReference type="NCBI Taxonomy" id="83765"/>
    <lineage>
        <taxon>Bacteria</taxon>
        <taxon>Pseudomonadati</taxon>
        <taxon>Pseudomonadota</taxon>
        <taxon>Betaproteobacteria</taxon>
        <taxon>Neisseriales</taxon>
        <taxon>Chitinibacteraceae</taxon>
        <taxon>Formivibrio</taxon>
    </lineage>
</organism>
<dbReference type="GO" id="GO:0009254">
    <property type="term" value="P:peptidoglycan turnover"/>
    <property type="evidence" value="ECO:0007669"/>
    <property type="project" value="TreeGrafter"/>
</dbReference>
<keyword evidence="9" id="KW-0862">Zinc</keyword>
<evidence type="ECO:0000259" key="13">
    <source>
        <dbReference type="SMART" id="SM00644"/>
    </source>
</evidence>
<evidence type="ECO:0000313" key="14">
    <source>
        <dbReference type="EMBL" id="SFN98793.1"/>
    </source>
</evidence>
<protein>
    <recommendedName>
        <fullName evidence="11">1,6-anhydro-N-acetylmuramyl-L-alanine amidase AmpD</fullName>
        <ecNumber evidence="5">3.5.1.28</ecNumber>
    </recommendedName>
    <alternativeName>
        <fullName evidence="12">N-acetylmuramoyl-L-alanine amidase</fullName>
    </alternativeName>
</protein>
<evidence type="ECO:0000256" key="3">
    <source>
        <dbReference type="ARBA" id="ARBA00004496"/>
    </source>
</evidence>
<evidence type="ECO:0000256" key="2">
    <source>
        <dbReference type="ARBA" id="ARBA00001947"/>
    </source>
</evidence>
<dbReference type="CDD" id="cd06583">
    <property type="entry name" value="PGRP"/>
    <property type="match status" value="1"/>
</dbReference>
<proteinExistence type="inferred from homology"/>
<reference evidence="15" key="1">
    <citation type="submission" date="2016-10" db="EMBL/GenBank/DDBJ databases">
        <authorList>
            <person name="Varghese N."/>
            <person name="Submissions S."/>
        </authorList>
    </citation>
    <scope>NUCLEOTIDE SEQUENCE [LARGE SCALE GENOMIC DNA]</scope>
    <source>
        <strain evidence="15">DSM 6150</strain>
    </source>
</reference>
<dbReference type="EC" id="3.5.1.28" evidence="5"/>
<dbReference type="GO" id="GO:0005737">
    <property type="term" value="C:cytoplasm"/>
    <property type="evidence" value="ECO:0007669"/>
    <property type="project" value="UniProtKB-SubCell"/>
</dbReference>
<name>A0A1I5DHV9_9NEIS</name>
<evidence type="ECO:0000256" key="1">
    <source>
        <dbReference type="ARBA" id="ARBA00001561"/>
    </source>
</evidence>
<evidence type="ECO:0000256" key="12">
    <source>
        <dbReference type="ARBA" id="ARBA00042615"/>
    </source>
</evidence>
<evidence type="ECO:0000256" key="5">
    <source>
        <dbReference type="ARBA" id="ARBA00011901"/>
    </source>
</evidence>
<evidence type="ECO:0000256" key="7">
    <source>
        <dbReference type="ARBA" id="ARBA00022723"/>
    </source>
</evidence>
<dbReference type="GO" id="GO:0046872">
    <property type="term" value="F:metal ion binding"/>
    <property type="evidence" value="ECO:0007669"/>
    <property type="project" value="UniProtKB-KW"/>
</dbReference>
<evidence type="ECO:0000256" key="4">
    <source>
        <dbReference type="ARBA" id="ARBA00007553"/>
    </source>
</evidence>
<gene>
    <name evidence="14" type="ORF">SAMN05660284_02664</name>
</gene>
<dbReference type="NCBIfam" id="NF008758">
    <property type="entry name" value="PRK11789.1"/>
    <property type="match status" value="1"/>
</dbReference>
<dbReference type="GO" id="GO:0008745">
    <property type="term" value="F:N-acetylmuramoyl-L-alanine amidase activity"/>
    <property type="evidence" value="ECO:0007669"/>
    <property type="project" value="UniProtKB-EC"/>
</dbReference>
<evidence type="ECO:0000313" key="15">
    <source>
        <dbReference type="Proteomes" id="UP000242869"/>
    </source>
</evidence>
<dbReference type="Gene3D" id="3.40.80.10">
    <property type="entry name" value="Peptidoglycan recognition protein-like"/>
    <property type="match status" value="1"/>
</dbReference>
<comment type="cofactor">
    <cofactor evidence="2">
        <name>Zn(2+)</name>
        <dbReference type="ChEBI" id="CHEBI:29105"/>
    </cofactor>
</comment>
<feature type="domain" description="N-acetylmuramoyl-L-alanine amidase" evidence="13">
    <location>
        <begin position="21"/>
        <end position="169"/>
    </location>
</feature>
<evidence type="ECO:0000256" key="9">
    <source>
        <dbReference type="ARBA" id="ARBA00022833"/>
    </source>
</evidence>
<evidence type="ECO:0000256" key="11">
    <source>
        <dbReference type="ARBA" id="ARBA00039257"/>
    </source>
</evidence>
<accession>A0A1I5DHV9</accession>
<keyword evidence="8" id="KW-0378">Hydrolase</keyword>
<dbReference type="InterPro" id="IPR051206">
    <property type="entry name" value="NAMLAA_amidase_2"/>
</dbReference>
<dbReference type="PANTHER" id="PTHR30417:SF4">
    <property type="entry name" value="1,6-ANHYDRO-N-ACETYLMURAMYL-L-ALANINE AMIDASE AMPD"/>
    <property type="match status" value="1"/>
</dbReference>
<dbReference type="RefSeq" id="WP_091197770.1">
    <property type="nucleotide sequence ID" value="NZ_FOVE01000025.1"/>
</dbReference>
<keyword evidence="10" id="KW-0961">Cell wall biogenesis/degradation</keyword>
<keyword evidence="6" id="KW-0963">Cytoplasm</keyword>
<dbReference type="InterPro" id="IPR036505">
    <property type="entry name" value="Amidase/PGRP_sf"/>
</dbReference>
<dbReference type="InterPro" id="IPR002502">
    <property type="entry name" value="Amidase_domain"/>
</dbReference>